<dbReference type="RefSeq" id="WP_266122585.1">
    <property type="nucleotide sequence ID" value="NZ_JAJHNU010000001.1"/>
</dbReference>
<proteinExistence type="predicted"/>
<evidence type="ECO:0000313" key="3">
    <source>
        <dbReference type="Proteomes" id="UP001168613"/>
    </source>
</evidence>
<dbReference type="Proteomes" id="UP001168613">
    <property type="component" value="Unassembled WGS sequence"/>
</dbReference>
<dbReference type="PANTHER" id="PTHR35271">
    <property type="entry name" value="ABC TRANSPORTER, SUBSTRATE-BINDING LIPOPROTEIN-RELATED"/>
    <property type="match status" value="1"/>
</dbReference>
<keyword evidence="3" id="KW-1185">Reference proteome</keyword>
<protein>
    <recommendedName>
        <fullName evidence="4">ABC transporter substrate-binding protein</fullName>
    </recommendedName>
</protein>
<evidence type="ECO:0008006" key="4">
    <source>
        <dbReference type="Google" id="ProtNLM"/>
    </source>
</evidence>
<feature type="chain" id="PRO_5047374170" description="ABC transporter substrate-binding protein" evidence="1">
    <location>
        <begin position="23"/>
        <end position="384"/>
    </location>
</feature>
<evidence type="ECO:0000313" key="2">
    <source>
        <dbReference type="EMBL" id="MDN4120079.1"/>
    </source>
</evidence>
<dbReference type="PANTHER" id="PTHR35271:SF1">
    <property type="entry name" value="ABC TRANSPORTER, SUBSTRATE-BINDING LIPOPROTEIN"/>
    <property type="match status" value="1"/>
</dbReference>
<accession>A0ABT8EFQ3</accession>
<gene>
    <name evidence="2" type="ORF">LMS43_02130</name>
</gene>
<keyword evidence="1" id="KW-0732">Signal</keyword>
<organism evidence="2 3">
    <name type="scientific">Alcaligenes endophyticus</name>
    <dbReference type="NCBI Taxonomy" id="1929088"/>
    <lineage>
        <taxon>Bacteria</taxon>
        <taxon>Pseudomonadati</taxon>
        <taxon>Pseudomonadota</taxon>
        <taxon>Betaproteobacteria</taxon>
        <taxon>Burkholderiales</taxon>
        <taxon>Alcaligenaceae</taxon>
        <taxon>Alcaligenes</taxon>
    </lineage>
</organism>
<dbReference type="Gene3D" id="3.40.50.2300">
    <property type="match status" value="2"/>
</dbReference>
<comment type="caution">
    <text evidence="2">The sequence shown here is derived from an EMBL/GenBank/DDBJ whole genome shotgun (WGS) entry which is preliminary data.</text>
</comment>
<sequence length="384" mass="42066">MKPLIIALLCSLLCVPTLSAHAEPHDGALRDDSISTAPQKNQKIRRLGYVEGGDYADYPLTLAAIVAGLQELSWLNLPHDPPVDLRGEELWQWLAQHAQSDYLEFVPDAYWRPGNFDSSQRAQLREQLHHRFTEQHDLDLLIAMGTWAGQDLRQLGPPIPVVVASTSDAVASGIVDSALDSGKDNLHARVEPERYQRQLSLFHQIVPFTSLGVVYEDSDEGRSYAAWEAVNEVSQALGFSVVPCHAPASNISTEQASQYALQCYQQLAEQDVEAVYITTHQGVHAGTIKQIADILSHAGIPSFSMAGAADVKQGILLSMAQASMSSLGRFHAEVIARILNGASPRSLTQIWVDPAKIALNLRTARQIGFDPPIDILLAADEVFR</sequence>
<dbReference type="InterPro" id="IPR007487">
    <property type="entry name" value="ABC_transpt-TYRBP-like"/>
</dbReference>
<reference evidence="2" key="1">
    <citation type="submission" date="2021-11" db="EMBL/GenBank/DDBJ databases">
        <title>Draft genome sequence of Alcaligenes endophyticus type strain CCUG 75668T.</title>
        <authorList>
            <person name="Salva-Serra F."/>
            <person name="Duran R.E."/>
            <person name="Seeger M."/>
            <person name="Moore E.R.B."/>
            <person name="Jaen-Luchoro D."/>
        </authorList>
    </citation>
    <scope>NUCLEOTIDE SEQUENCE</scope>
    <source>
        <strain evidence="2">CCUG 75668</strain>
    </source>
</reference>
<name>A0ABT8EFQ3_9BURK</name>
<dbReference type="EMBL" id="JAJHNU010000001">
    <property type="protein sequence ID" value="MDN4120079.1"/>
    <property type="molecule type" value="Genomic_DNA"/>
</dbReference>
<feature type="signal peptide" evidence="1">
    <location>
        <begin position="1"/>
        <end position="22"/>
    </location>
</feature>
<dbReference type="Pfam" id="PF04392">
    <property type="entry name" value="ABC_sub_bind"/>
    <property type="match status" value="1"/>
</dbReference>
<evidence type="ECO:0000256" key="1">
    <source>
        <dbReference type="SAM" id="SignalP"/>
    </source>
</evidence>